<dbReference type="PANTHER" id="PTHR11037:SF20">
    <property type="entry name" value="PROTEIN GRAINYHEAD"/>
    <property type="match status" value="1"/>
</dbReference>
<accession>A0A2T9ZBY3</accession>
<evidence type="ECO:0000256" key="6">
    <source>
        <dbReference type="SAM" id="MobiDB-lite"/>
    </source>
</evidence>
<dbReference type="InterPro" id="IPR040167">
    <property type="entry name" value="TF_CP2-like"/>
</dbReference>
<dbReference type="PANTHER" id="PTHR11037">
    <property type="entry name" value="TRANSCRIPTION FACTOR CP2"/>
    <property type="match status" value="1"/>
</dbReference>
<keyword evidence="2" id="KW-0805">Transcription regulation</keyword>
<evidence type="ECO:0000256" key="1">
    <source>
        <dbReference type="ARBA" id="ARBA00004123"/>
    </source>
</evidence>
<dbReference type="Pfam" id="PF25416">
    <property type="entry name" value="GRHL1_C"/>
    <property type="match status" value="1"/>
</dbReference>
<proteinExistence type="predicted"/>
<evidence type="ECO:0000313" key="8">
    <source>
        <dbReference type="EMBL" id="PVV02096.1"/>
    </source>
</evidence>
<evidence type="ECO:0000313" key="9">
    <source>
        <dbReference type="Proteomes" id="UP000245609"/>
    </source>
</evidence>
<dbReference type="EMBL" id="MBFS01000617">
    <property type="protein sequence ID" value="PVV02096.1"/>
    <property type="molecule type" value="Genomic_DNA"/>
</dbReference>
<evidence type="ECO:0000256" key="3">
    <source>
        <dbReference type="ARBA" id="ARBA00023125"/>
    </source>
</evidence>
<feature type="domain" description="Grh/CP2 DB" evidence="7">
    <location>
        <begin position="159"/>
        <end position="387"/>
    </location>
</feature>
<dbReference type="InterPro" id="IPR057520">
    <property type="entry name" value="GRHL1/CP2_C"/>
</dbReference>
<dbReference type="OrthoDB" id="7680836at2759"/>
<comment type="subcellular location">
    <subcellularLocation>
        <location evidence="1">Nucleus</location>
    </subcellularLocation>
</comment>
<dbReference type="GO" id="GO:0005634">
    <property type="term" value="C:nucleus"/>
    <property type="evidence" value="ECO:0007669"/>
    <property type="project" value="UniProtKB-SubCell"/>
</dbReference>
<keyword evidence="3" id="KW-0238">DNA-binding</keyword>
<dbReference type="GO" id="GO:0000978">
    <property type="term" value="F:RNA polymerase II cis-regulatory region sequence-specific DNA binding"/>
    <property type="evidence" value="ECO:0007669"/>
    <property type="project" value="TreeGrafter"/>
</dbReference>
<sequence>MSYNKVSNQSNESNKNKISDPNQLTPISLHSQYYFQGNTSNHSGDTRVQADGQIPSLRIFDNSESSIVSSKDKNSVNLGRQDYPTQINNAALISSLEVREFPYDNRYELNPPYQHQNRSNVYGYYDCFQGQGSQLYPNINNFNYSSKNNNRNLPKTTYDEYRFICELNVPTCPCLIADYYYTTFLNKDQDYYLSIADTLSALPRQNITIILTFHDTNYQEKSEDYWVHWLVQQKDKENARALSLIEDKSIGIIKNSLVPSPIDRLTFDIDLSQEVNLCLRFGSLSTDFSSAKGIKGVELGVIVKLRPTEQSDIDYPNPKYYYAKVKVFRNKGAERKFKDTRNQINNCLKKLQSMDDRGLQEKYLSQFRDQTISTIFLPYVQDNSVLASIENMKVSLDKANNPDWISKNIYDIRYSHRSISATNSPESFVSNSNSSNLMLGKDMDSSSNSYGIVRSKLFDQDTDQSFKTKCISMHSGIAVEGVDPSFVPEQKKEKAVLCLFLKFPTKPDVYQAIYLNELTIKDLFDKIYNYLPITLNKPKLSYQYCNVSVKCFYNAINRIAERGIKVVMDDESVENLRNEQAMTVEVEMIDEFGTCVINLIY</sequence>
<dbReference type="AlphaFoldDB" id="A0A2T9ZBY3"/>
<reference evidence="8 9" key="1">
    <citation type="journal article" date="2018" name="MBio">
        <title>Comparative Genomics Reveals the Core Gene Toolbox for the Fungus-Insect Symbiosis.</title>
        <authorList>
            <person name="Wang Y."/>
            <person name="Stata M."/>
            <person name="Wang W."/>
            <person name="Stajich J.E."/>
            <person name="White M.M."/>
            <person name="Moncalvo J.M."/>
        </authorList>
    </citation>
    <scope>NUCLEOTIDE SEQUENCE [LARGE SCALE GENOMIC DNA]</scope>
    <source>
        <strain evidence="8 9">SC-DP-2</strain>
    </source>
</reference>
<evidence type="ECO:0000256" key="5">
    <source>
        <dbReference type="ARBA" id="ARBA00023242"/>
    </source>
</evidence>
<evidence type="ECO:0000256" key="2">
    <source>
        <dbReference type="ARBA" id="ARBA00023015"/>
    </source>
</evidence>
<evidence type="ECO:0000259" key="7">
    <source>
        <dbReference type="PROSITE" id="PS51968"/>
    </source>
</evidence>
<gene>
    <name evidence="8" type="ORF">BB560_003460</name>
</gene>
<dbReference type="GO" id="GO:0001228">
    <property type="term" value="F:DNA-binding transcription activator activity, RNA polymerase II-specific"/>
    <property type="evidence" value="ECO:0007669"/>
    <property type="project" value="TreeGrafter"/>
</dbReference>
<dbReference type="PROSITE" id="PS51968">
    <property type="entry name" value="GRH_CP2_DB"/>
    <property type="match status" value="1"/>
</dbReference>
<dbReference type="Proteomes" id="UP000245609">
    <property type="component" value="Unassembled WGS sequence"/>
</dbReference>
<name>A0A2T9ZBY3_9FUNG</name>
<keyword evidence="5" id="KW-0539">Nucleus</keyword>
<dbReference type="STRING" id="133381.A0A2T9ZBY3"/>
<dbReference type="Pfam" id="PF04516">
    <property type="entry name" value="CP2"/>
    <property type="match status" value="1"/>
</dbReference>
<keyword evidence="9" id="KW-1185">Reference proteome</keyword>
<feature type="region of interest" description="Disordered" evidence="6">
    <location>
        <begin position="1"/>
        <end position="23"/>
    </location>
</feature>
<evidence type="ECO:0000256" key="4">
    <source>
        <dbReference type="ARBA" id="ARBA00023163"/>
    </source>
</evidence>
<comment type="caution">
    <text evidence="8">The sequence shown here is derived from an EMBL/GenBank/DDBJ whole genome shotgun (WGS) entry which is preliminary data.</text>
</comment>
<protein>
    <recommendedName>
        <fullName evidence="7">Grh/CP2 DB domain-containing protein</fullName>
    </recommendedName>
</protein>
<keyword evidence="4" id="KW-0804">Transcription</keyword>
<dbReference type="InterPro" id="IPR007604">
    <property type="entry name" value="CP2"/>
</dbReference>
<organism evidence="8 9">
    <name type="scientific">Smittium megazygosporum</name>
    <dbReference type="NCBI Taxonomy" id="133381"/>
    <lineage>
        <taxon>Eukaryota</taxon>
        <taxon>Fungi</taxon>
        <taxon>Fungi incertae sedis</taxon>
        <taxon>Zoopagomycota</taxon>
        <taxon>Kickxellomycotina</taxon>
        <taxon>Harpellomycetes</taxon>
        <taxon>Harpellales</taxon>
        <taxon>Legeriomycetaceae</taxon>
        <taxon>Smittium</taxon>
    </lineage>
</organism>
<feature type="compositionally biased region" description="Polar residues" evidence="6">
    <location>
        <begin position="1"/>
        <end position="13"/>
    </location>
</feature>